<evidence type="ECO:0000259" key="1">
    <source>
        <dbReference type="Pfam" id="PF13466"/>
    </source>
</evidence>
<organism evidence="2 3">
    <name type="scientific">Fulvimarina manganoxydans</name>
    <dbReference type="NCBI Taxonomy" id="937218"/>
    <lineage>
        <taxon>Bacteria</taxon>
        <taxon>Pseudomonadati</taxon>
        <taxon>Pseudomonadota</taxon>
        <taxon>Alphaproteobacteria</taxon>
        <taxon>Hyphomicrobiales</taxon>
        <taxon>Aurantimonadaceae</taxon>
        <taxon>Fulvimarina</taxon>
    </lineage>
</organism>
<evidence type="ECO:0000313" key="2">
    <source>
        <dbReference type="EMBL" id="SMC87936.1"/>
    </source>
</evidence>
<dbReference type="AlphaFoldDB" id="A0A1W2CSL3"/>
<feature type="domain" description="MlaB-like STAS" evidence="1">
    <location>
        <begin position="12"/>
        <end position="88"/>
    </location>
</feature>
<reference evidence="2 3" key="1">
    <citation type="submission" date="2017-04" db="EMBL/GenBank/DDBJ databases">
        <authorList>
            <person name="Afonso C.L."/>
            <person name="Miller P.J."/>
            <person name="Scott M.A."/>
            <person name="Spackman E."/>
            <person name="Goraichik I."/>
            <person name="Dimitrov K.M."/>
            <person name="Suarez D.L."/>
            <person name="Swayne D.E."/>
        </authorList>
    </citation>
    <scope>NUCLEOTIDE SEQUENCE [LARGE SCALE GENOMIC DNA]</scope>
    <source>
        <strain evidence="2 3">CGMCC 1.10972</strain>
    </source>
</reference>
<dbReference type="InterPro" id="IPR058548">
    <property type="entry name" value="MlaB-like_STAS"/>
</dbReference>
<name>A0A1W2CSL3_9HYPH</name>
<gene>
    <name evidence="2" type="ORF">SAMN06297251_11185</name>
</gene>
<sequence>MSEFMLNEPITVALPAVMDLKAAGPLAENLSGFRGMPLNLDASGVEKVGAQCVQILMSVAATWKDDMAPIALVDPSPQFRTGLALLGLTPEAVMEKEITR</sequence>
<dbReference type="Pfam" id="PF13466">
    <property type="entry name" value="STAS_2"/>
    <property type="match status" value="1"/>
</dbReference>
<protein>
    <submittedName>
        <fullName evidence="2">Chemotaxis protein CheX</fullName>
    </submittedName>
</protein>
<dbReference type="RefSeq" id="WP_084410511.1">
    <property type="nucleotide sequence ID" value="NZ_FWXR01000011.1"/>
</dbReference>
<dbReference type="Proteomes" id="UP000192656">
    <property type="component" value="Unassembled WGS sequence"/>
</dbReference>
<accession>A0A1W2CSL3</accession>
<keyword evidence="3" id="KW-1185">Reference proteome</keyword>
<dbReference type="EMBL" id="FWXR01000011">
    <property type="protein sequence ID" value="SMC87936.1"/>
    <property type="molecule type" value="Genomic_DNA"/>
</dbReference>
<evidence type="ECO:0000313" key="3">
    <source>
        <dbReference type="Proteomes" id="UP000192656"/>
    </source>
</evidence>
<dbReference type="STRING" id="937218.SAMN06297251_11185"/>
<dbReference type="OrthoDB" id="7280289at2"/>
<proteinExistence type="predicted"/>